<comment type="caution">
    <text evidence="9">The sequence shown here is derived from an EMBL/GenBank/DDBJ whole genome shotgun (WGS) entry which is preliminary data.</text>
</comment>
<organism evidence="9 10">
    <name type="scientific">Marimonas arenosa</name>
    <dbReference type="NCBI Taxonomy" id="1795305"/>
    <lineage>
        <taxon>Bacteria</taxon>
        <taxon>Pseudomonadati</taxon>
        <taxon>Pseudomonadota</taxon>
        <taxon>Alphaproteobacteria</taxon>
        <taxon>Rhodobacterales</taxon>
        <taxon>Paracoccaceae</taxon>
        <taxon>Marimonas</taxon>
    </lineage>
</organism>
<dbReference type="GO" id="GO:0009060">
    <property type="term" value="P:aerobic respiration"/>
    <property type="evidence" value="ECO:0007669"/>
    <property type="project" value="TreeGrafter"/>
</dbReference>
<evidence type="ECO:0000256" key="4">
    <source>
        <dbReference type="ARBA" id="ARBA00023002"/>
    </source>
</evidence>
<reference evidence="9" key="1">
    <citation type="submission" date="2022-07" db="EMBL/GenBank/DDBJ databases">
        <authorList>
            <person name="Otstavnykh N."/>
            <person name="Isaeva M."/>
            <person name="Bystritskaya E."/>
        </authorList>
    </citation>
    <scope>NUCLEOTIDE SEQUENCE</scope>
    <source>
        <strain evidence="9">KCTC 52189</strain>
    </source>
</reference>
<feature type="binding site" evidence="7">
    <location>
        <begin position="81"/>
        <end position="83"/>
    </location>
    <ligand>
        <name>FMN</name>
        <dbReference type="ChEBI" id="CHEBI:58210"/>
    </ligand>
</feature>
<dbReference type="GO" id="GO:0004459">
    <property type="term" value="F:L-lactate dehydrogenase (NAD+) activity"/>
    <property type="evidence" value="ECO:0007669"/>
    <property type="project" value="TreeGrafter"/>
</dbReference>
<feature type="domain" description="FMN hydroxy acid dehydrogenase" evidence="8">
    <location>
        <begin position="2"/>
        <end position="381"/>
    </location>
</feature>
<feature type="active site" description="Proton acceptor" evidence="6">
    <location>
        <position position="278"/>
    </location>
</feature>
<comment type="similarity">
    <text evidence="5">Belongs to the FMN-dependent alpha-hydroxy acid dehydrogenase family.</text>
</comment>
<feature type="binding site" evidence="7">
    <location>
        <position position="254"/>
    </location>
    <ligand>
        <name>FMN</name>
        <dbReference type="ChEBI" id="CHEBI:58210"/>
    </ligand>
</feature>
<evidence type="ECO:0000256" key="5">
    <source>
        <dbReference type="ARBA" id="ARBA00024042"/>
    </source>
</evidence>
<feature type="binding site" evidence="7">
    <location>
        <position position="168"/>
    </location>
    <ligand>
        <name>glyoxylate</name>
        <dbReference type="ChEBI" id="CHEBI:36655"/>
    </ligand>
</feature>
<feature type="binding site" evidence="7">
    <location>
        <begin position="330"/>
        <end position="331"/>
    </location>
    <ligand>
        <name>FMN</name>
        <dbReference type="ChEBI" id="CHEBI:58210"/>
    </ligand>
</feature>
<evidence type="ECO:0000256" key="6">
    <source>
        <dbReference type="PIRSR" id="PIRSR000138-1"/>
    </source>
</evidence>
<dbReference type="InterPro" id="IPR000262">
    <property type="entry name" value="FMN-dep_DH"/>
</dbReference>
<dbReference type="CDD" id="cd02809">
    <property type="entry name" value="alpha_hydroxyacid_oxid_FMN"/>
    <property type="match status" value="1"/>
</dbReference>
<keyword evidence="3 7" id="KW-0288">FMN</keyword>
<dbReference type="Pfam" id="PF01070">
    <property type="entry name" value="FMN_dh"/>
    <property type="match status" value="1"/>
</dbReference>
<feature type="binding site" evidence="7">
    <location>
        <position position="278"/>
    </location>
    <ligand>
        <name>glyoxylate</name>
        <dbReference type="ChEBI" id="CHEBI:36655"/>
    </ligand>
</feature>
<gene>
    <name evidence="9" type="ORF">NO357_05150</name>
</gene>
<evidence type="ECO:0000313" key="10">
    <source>
        <dbReference type="Proteomes" id="UP001226762"/>
    </source>
</evidence>
<keyword evidence="4" id="KW-0560">Oxidoreductase</keyword>
<dbReference type="GO" id="GO:0005886">
    <property type="term" value="C:plasma membrane"/>
    <property type="evidence" value="ECO:0007669"/>
    <property type="project" value="TreeGrafter"/>
</dbReference>
<evidence type="ECO:0000256" key="7">
    <source>
        <dbReference type="PIRSR" id="PIRSR000138-2"/>
    </source>
</evidence>
<protein>
    <submittedName>
        <fullName evidence="9">Alpha-hydroxy-acid oxidizing protein</fullName>
    </submittedName>
</protein>
<dbReference type="SUPFAM" id="SSF51395">
    <property type="entry name" value="FMN-linked oxidoreductases"/>
    <property type="match status" value="1"/>
</dbReference>
<dbReference type="InterPro" id="IPR012133">
    <property type="entry name" value="Alpha-hydoxy_acid_DH_FMN"/>
</dbReference>
<evidence type="ECO:0000256" key="2">
    <source>
        <dbReference type="ARBA" id="ARBA00022630"/>
    </source>
</evidence>
<feature type="binding site" evidence="7">
    <location>
        <position position="276"/>
    </location>
    <ligand>
        <name>FMN</name>
        <dbReference type="ChEBI" id="CHEBI:58210"/>
    </ligand>
</feature>
<feature type="binding site" evidence="7">
    <location>
        <position position="131"/>
    </location>
    <ligand>
        <name>FMN</name>
        <dbReference type="ChEBI" id="CHEBI:58210"/>
    </ligand>
</feature>
<dbReference type="Proteomes" id="UP001226762">
    <property type="component" value="Unassembled WGS sequence"/>
</dbReference>
<evidence type="ECO:0000313" key="9">
    <source>
        <dbReference type="EMBL" id="MDQ2089285.1"/>
    </source>
</evidence>
<dbReference type="AlphaFoldDB" id="A0AAE4B3J3"/>
<evidence type="ECO:0000256" key="3">
    <source>
        <dbReference type="ARBA" id="ARBA00022643"/>
    </source>
</evidence>
<proteinExistence type="inferred from homology"/>
<feature type="binding site" evidence="7">
    <location>
        <position position="281"/>
    </location>
    <ligand>
        <name>glyoxylate</name>
        <dbReference type="ChEBI" id="CHEBI:36655"/>
    </ligand>
</feature>
<dbReference type="PANTHER" id="PTHR10578:SF107">
    <property type="entry name" value="2-HYDROXYACID OXIDASE 1"/>
    <property type="match status" value="1"/>
</dbReference>
<sequence>MDLHSKYPGLSDLKARARKRIPHFAFEYLDSGTGAEATTRRNREKLDEVLFMPSVLHGMQNPDLSIRLLGETLSLPFGVAPVGMSGLMWPGAEHLLAQMAARKGIPYSLSTVATQSPEDMAASLGEHGWFQLYPPKDPTILADMLERVRTAGFRTIALTVDVPTPSRRERQTRSGLTYPPMLTPRILWQIVRRPAWALSLLPHGRPRMRTLDKYMREDRSLPPTEHIGYILRASPDMDYLRRLRDGWQGTLMIKGLMDPEQAKVLEREGVDAIWLSNHAGRQFDGSPSSIEMLPAMRAAVSLPIIFDSGIAGGLDILRALALGADFVMLGRAWHYAVGALGARGPDHLAEVLERDLISNLGQIGVETLTDLPTRLVPLPEGFDR</sequence>
<dbReference type="EMBL" id="JANHAX010000001">
    <property type="protein sequence ID" value="MDQ2089285.1"/>
    <property type="molecule type" value="Genomic_DNA"/>
</dbReference>
<comment type="cofactor">
    <cofactor evidence="1">
        <name>FMN</name>
        <dbReference type="ChEBI" id="CHEBI:58210"/>
    </cofactor>
</comment>
<keyword evidence="2 7" id="KW-0285">Flavoprotein</keyword>
<dbReference type="PROSITE" id="PS51349">
    <property type="entry name" value="FMN_HYDROXY_ACID_DH_2"/>
    <property type="match status" value="1"/>
</dbReference>
<feature type="binding site" evidence="7">
    <location>
        <position position="159"/>
    </location>
    <ligand>
        <name>FMN</name>
        <dbReference type="ChEBI" id="CHEBI:58210"/>
    </ligand>
</feature>
<dbReference type="InterPro" id="IPR013785">
    <property type="entry name" value="Aldolase_TIM"/>
</dbReference>
<reference evidence="9" key="2">
    <citation type="submission" date="2023-02" db="EMBL/GenBank/DDBJ databases">
        <title>'Rhodoalgimonas zhirmunskyi' gen. nov., isolated from a red alga.</title>
        <authorList>
            <person name="Nedashkovskaya O.I."/>
            <person name="Otstavnykh N.Y."/>
            <person name="Bystritskaya E.P."/>
            <person name="Balabanova L.A."/>
            <person name="Isaeva M.P."/>
        </authorList>
    </citation>
    <scope>NUCLEOTIDE SEQUENCE</scope>
    <source>
        <strain evidence="9">KCTC 52189</strain>
    </source>
</reference>
<name>A0AAE4B3J3_9RHOB</name>
<dbReference type="RefSeq" id="WP_306734533.1">
    <property type="nucleotide sequence ID" value="NZ_JANHAX010000001.1"/>
</dbReference>
<evidence type="ECO:0000259" key="8">
    <source>
        <dbReference type="PROSITE" id="PS51349"/>
    </source>
</evidence>
<feature type="binding site" evidence="7">
    <location>
        <position position="28"/>
    </location>
    <ligand>
        <name>glyoxylate</name>
        <dbReference type="ChEBI" id="CHEBI:36655"/>
    </ligand>
</feature>
<dbReference type="PIRSF" id="PIRSF000138">
    <property type="entry name" value="Al-hdrx_acd_dh"/>
    <property type="match status" value="1"/>
</dbReference>
<feature type="binding site" evidence="7">
    <location>
        <position position="110"/>
    </location>
    <ligand>
        <name>FMN</name>
        <dbReference type="ChEBI" id="CHEBI:58210"/>
    </ligand>
</feature>
<keyword evidence="10" id="KW-1185">Reference proteome</keyword>
<dbReference type="Gene3D" id="3.20.20.70">
    <property type="entry name" value="Aldolase class I"/>
    <property type="match status" value="1"/>
</dbReference>
<evidence type="ECO:0000256" key="1">
    <source>
        <dbReference type="ARBA" id="ARBA00001917"/>
    </source>
</evidence>
<dbReference type="GO" id="GO:0010181">
    <property type="term" value="F:FMN binding"/>
    <property type="evidence" value="ECO:0007669"/>
    <property type="project" value="InterPro"/>
</dbReference>
<dbReference type="PANTHER" id="PTHR10578">
    <property type="entry name" value="S -2-HYDROXY-ACID OXIDASE-RELATED"/>
    <property type="match status" value="1"/>
</dbReference>
<feature type="binding site" evidence="7">
    <location>
        <position position="133"/>
    </location>
    <ligand>
        <name>glyoxylate</name>
        <dbReference type="ChEBI" id="CHEBI:36655"/>
    </ligand>
</feature>
<accession>A0AAE4B3J3</accession>
<dbReference type="InterPro" id="IPR037396">
    <property type="entry name" value="FMN_HAD"/>
</dbReference>